<keyword evidence="2" id="KW-1185">Reference proteome</keyword>
<dbReference type="AlphaFoldDB" id="A0A1D2M3X1"/>
<dbReference type="Proteomes" id="UP000094527">
    <property type="component" value="Unassembled WGS sequence"/>
</dbReference>
<name>A0A1D2M3X1_ORCCI</name>
<proteinExistence type="predicted"/>
<dbReference type="EMBL" id="LJIJ01004891">
    <property type="protein sequence ID" value="ODM87659.1"/>
    <property type="molecule type" value="Genomic_DNA"/>
</dbReference>
<comment type="caution">
    <text evidence="1">The sequence shown here is derived from an EMBL/GenBank/DDBJ whole genome shotgun (WGS) entry which is preliminary data.</text>
</comment>
<sequence>MSLIAPRVKLLRFHERGVEMWWNNEYLQNIFCFNCTHPHGTRSARRHQPVNISDRNCPALGCTGNLTSDTFNGKGSIAATILPTASSTSSKDERFDSPEFLQHHHPLKIEIKSITNSTIANSLDSSYVHVDEETGRSDDEFPVSAFFSWAVYWLFKIKSSIADDYIEYYVKLGQDSKHPFSSYGGGWLLFRVLFSIRLGDDGAEIPVSQTFHLCCEVEDAVGSIVAAIEPFPLNVSDVRFPVHPKAGQFLSEMLTGW</sequence>
<evidence type="ECO:0000313" key="2">
    <source>
        <dbReference type="Proteomes" id="UP000094527"/>
    </source>
</evidence>
<accession>A0A1D2M3X1</accession>
<evidence type="ECO:0000313" key="1">
    <source>
        <dbReference type="EMBL" id="ODM87659.1"/>
    </source>
</evidence>
<gene>
    <name evidence="1" type="ORF">Ocin01_19023</name>
</gene>
<protein>
    <submittedName>
        <fullName evidence="1">Uncharacterized protein</fullName>
    </submittedName>
</protein>
<reference evidence="1 2" key="1">
    <citation type="journal article" date="2016" name="Genome Biol. Evol.">
        <title>Gene Family Evolution Reflects Adaptation to Soil Environmental Stressors in the Genome of the Collembolan Orchesella cincta.</title>
        <authorList>
            <person name="Faddeeva-Vakhrusheva A."/>
            <person name="Derks M.F."/>
            <person name="Anvar S.Y."/>
            <person name="Agamennone V."/>
            <person name="Suring W."/>
            <person name="Smit S."/>
            <person name="van Straalen N.M."/>
            <person name="Roelofs D."/>
        </authorList>
    </citation>
    <scope>NUCLEOTIDE SEQUENCE [LARGE SCALE GENOMIC DNA]</scope>
    <source>
        <tissue evidence="1">Mixed pool</tissue>
    </source>
</reference>
<organism evidence="1 2">
    <name type="scientific">Orchesella cincta</name>
    <name type="common">Springtail</name>
    <name type="synonym">Podura cincta</name>
    <dbReference type="NCBI Taxonomy" id="48709"/>
    <lineage>
        <taxon>Eukaryota</taxon>
        <taxon>Metazoa</taxon>
        <taxon>Ecdysozoa</taxon>
        <taxon>Arthropoda</taxon>
        <taxon>Hexapoda</taxon>
        <taxon>Collembola</taxon>
        <taxon>Entomobryomorpha</taxon>
        <taxon>Entomobryoidea</taxon>
        <taxon>Orchesellidae</taxon>
        <taxon>Orchesellinae</taxon>
        <taxon>Orchesella</taxon>
    </lineage>
</organism>